<sequence>MLDDEPSPLNNLQKSPRDLLLVQPVEPSRRSRSPSLSCRDSVPSAGVCSRILFATGAERSSGEGNCRVTMAWCGHGVAGSILQRQYLLRWTLFESQIGKVAISFPLTLPALLPLPSQSLKSYNAPASIAAWNSNRSMLPEQFLFCPADDSPYVRVTKSKRRSDQDSPATAQYDKLPQSLQALKPRLTLYGLHVPVIIVEPATWILQEDTNLSAHKLDPNYSSPDRSAVRLLPEAPIITTTARLASTIGCFKLLRNIQTYSNGLLAVKALKAGDKDPSFPQVTKQTSPCFQGNEEMDVDRTVVRSSNDGRIVHRRTLAVLVRALEYTDVAGKISIWHPYLIFSSMKRGIAKIYLSDCASGMVQCKPSIIQKATVPRGLVARTLICLYQSAEGYTASRLVSAVSLLSIASAVDLVWPTPTLDMRIESGTELKSLTAAVLVRYMTVSLAPMPHANGVRRHEETVLIRPKSFESQTSQISGRISHQRMPEAQAKGSHPDAKGSLIARSYASKTHVPWLSDWLTAPDPKTAIRGREWAERTGRPTKIPMGQHRADGSIVAISASQRS</sequence>
<dbReference type="Proteomes" id="UP000566819">
    <property type="component" value="Unassembled WGS sequence"/>
</dbReference>
<evidence type="ECO:0000256" key="1">
    <source>
        <dbReference type="SAM" id="MobiDB-lite"/>
    </source>
</evidence>
<accession>A0A8H4VPS6</accession>
<comment type="caution">
    <text evidence="2">The sequence shown here is derived from an EMBL/GenBank/DDBJ whole genome shotgun (WGS) entry which is preliminary data.</text>
</comment>
<evidence type="ECO:0000313" key="2">
    <source>
        <dbReference type="EMBL" id="KAF4615885.1"/>
    </source>
</evidence>
<organism evidence="2 3">
    <name type="scientific">Cudoniella acicularis</name>
    <dbReference type="NCBI Taxonomy" id="354080"/>
    <lineage>
        <taxon>Eukaryota</taxon>
        <taxon>Fungi</taxon>
        <taxon>Dikarya</taxon>
        <taxon>Ascomycota</taxon>
        <taxon>Pezizomycotina</taxon>
        <taxon>Leotiomycetes</taxon>
        <taxon>Helotiales</taxon>
        <taxon>Tricladiaceae</taxon>
        <taxon>Cudoniella</taxon>
    </lineage>
</organism>
<feature type="region of interest" description="Disordered" evidence="1">
    <location>
        <begin position="473"/>
        <end position="496"/>
    </location>
</feature>
<keyword evidence="3" id="KW-1185">Reference proteome</keyword>
<name>A0A8H4VPS6_9HELO</name>
<reference evidence="2 3" key="1">
    <citation type="submission" date="2020-03" db="EMBL/GenBank/DDBJ databases">
        <title>Draft Genome Sequence of Cudoniella acicularis.</title>
        <authorList>
            <person name="Buettner E."/>
            <person name="Kellner H."/>
        </authorList>
    </citation>
    <scope>NUCLEOTIDE SEQUENCE [LARGE SCALE GENOMIC DNA]</scope>
    <source>
        <strain evidence="2 3">DSM 108380</strain>
    </source>
</reference>
<protein>
    <submittedName>
        <fullName evidence="2">Uncharacterized protein</fullName>
    </submittedName>
</protein>
<proteinExistence type="predicted"/>
<dbReference type="AlphaFoldDB" id="A0A8H4VPS6"/>
<evidence type="ECO:0000313" key="3">
    <source>
        <dbReference type="Proteomes" id="UP000566819"/>
    </source>
</evidence>
<gene>
    <name evidence="2" type="ORF">G7Y89_g15230</name>
</gene>
<dbReference type="EMBL" id="JAAMPI010002275">
    <property type="protein sequence ID" value="KAF4615885.1"/>
    <property type="molecule type" value="Genomic_DNA"/>
</dbReference>